<name>A0ABW5S5C7_9BACL</name>
<comment type="similarity">
    <text evidence="4">Belongs to the SIMIBI class G3E GTPase family. ZNG1 subfamily.</text>
</comment>
<dbReference type="SUPFAM" id="SSF52540">
    <property type="entry name" value="P-loop containing nucleoside triphosphate hydrolases"/>
    <property type="match status" value="1"/>
</dbReference>
<dbReference type="Pfam" id="PF07683">
    <property type="entry name" value="CobW_C"/>
    <property type="match status" value="1"/>
</dbReference>
<comment type="caution">
    <text evidence="7">The sequence shown here is derived from an EMBL/GenBank/DDBJ whole genome shotgun (WGS) entry which is preliminary data.</text>
</comment>
<keyword evidence="8" id="KW-1185">Reference proteome</keyword>
<comment type="catalytic activity">
    <reaction evidence="5">
        <text>GTP + H2O = GDP + phosphate + H(+)</text>
        <dbReference type="Rhea" id="RHEA:19669"/>
        <dbReference type="ChEBI" id="CHEBI:15377"/>
        <dbReference type="ChEBI" id="CHEBI:15378"/>
        <dbReference type="ChEBI" id="CHEBI:37565"/>
        <dbReference type="ChEBI" id="CHEBI:43474"/>
        <dbReference type="ChEBI" id="CHEBI:58189"/>
    </reaction>
    <physiologicalReaction direction="left-to-right" evidence="5">
        <dbReference type="Rhea" id="RHEA:19670"/>
    </physiologicalReaction>
</comment>
<evidence type="ECO:0000259" key="6">
    <source>
        <dbReference type="SMART" id="SM00833"/>
    </source>
</evidence>
<dbReference type="Gene3D" id="3.30.1220.10">
    <property type="entry name" value="CobW-like, C-terminal domain"/>
    <property type="match status" value="1"/>
</dbReference>
<dbReference type="PANTHER" id="PTHR43603:SF1">
    <property type="entry name" value="ZINC-REGULATED GTPASE METALLOPROTEIN ACTIVATOR 1"/>
    <property type="match status" value="1"/>
</dbReference>
<dbReference type="InterPro" id="IPR011629">
    <property type="entry name" value="CobW-like_C"/>
</dbReference>
<protein>
    <submittedName>
        <fullName evidence="7">CobW family GTP-binding protein</fullName>
    </submittedName>
</protein>
<evidence type="ECO:0000256" key="1">
    <source>
        <dbReference type="ARBA" id="ARBA00022741"/>
    </source>
</evidence>
<keyword evidence="1" id="KW-0547">Nucleotide-binding</keyword>
<sequence>MTRVPVTIFSGFLGSGKTTLLLHLLQHRSPNKRIGLIINDMAEVNIDEKTIRRSPFFTADDRLIALTGGSISTDLVSALQRAVYELASSKKVDLILIETSGISRPQLVVKKLVRGKNQNGKMIRDVARVDTTITVVDAARLASLLTPEQGTFDAAYVDTNQLIMNQIDFCNVLIINKTDQLSADSLAYLQNAAQALQPEAHLIMTTFGRVAPEALINTHRFDERQTIPDADDTEELSVLQQNEAAQIGIRSFVYRRRHPFHPLRLDAWLDQWPKEIIRCKGVMWLATQPTTVFKVSQSGRAMDIVPVGYWIAMLKPDEIQKMFQIRKGLSDIWDPRFGDRMIELVFIGKGMDRDKIIKDLDYCLYQDGEAVAFQQDPFRQSNMPD</sequence>
<evidence type="ECO:0000256" key="3">
    <source>
        <dbReference type="ARBA" id="ARBA00023186"/>
    </source>
</evidence>
<organism evidence="7 8">
    <name type="scientific">Sporolactobacillus shoreicorticis</name>
    <dbReference type="NCBI Taxonomy" id="1923877"/>
    <lineage>
        <taxon>Bacteria</taxon>
        <taxon>Bacillati</taxon>
        <taxon>Bacillota</taxon>
        <taxon>Bacilli</taxon>
        <taxon>Bacillales</taxon>
        <taxon>Sporolactobacillaceae</taxon>
        <taxon>Sporolactobacillus</taxon>
    </lineage>
</organism>
<proteinExistence type="inferred from homology"/>
<keyword evidence="2" id="KW-0378">Hydrolase</keyword>
<dbReference type="InterPro" id="IPR003495">
    <property type="entry name" value="CobW/HypB/UreG_nucleotide-bd"/>
</dbReference>
<feature type="domain" description="CobW C-terminal" evidence="6">
    <location>
        <begin position="249"/>
        <end position="364"/>
    </location>
</feature>
<dbReference type="Pfam" id="PF02492">
    <property type="entry name" value="cobW"/>
    <property type="match status" value="1"/>
</dbReference>
<gene>
    <name evidence="7" type="ORF">ACFSUE_08830</name>
</gene>
<evidence type="ECO:0000256" key="4">
    <source>
        <dbReference type="ARBA" id="ARBA00034320"/>
    </source>
</evidence>
<keyword evidence="3" id="KW-0143">Chaperone</keyword>
<dbReference type="Gene3D" id="3.40.50.300">
    <property type="entry name" value="P-loop containing nucleotide triphosphate hydrolases"/>
    <property type="match status" value="1"/>
</dbReference>
<dbReference type="PANTHER" id="PTHR43603">
    <property type="entry name" value="COBW DOMAIN-CONTAINING PROTEIN DDB_G0274527"/>
    <property type="match status" value="1"/>
</dbReference>
<reference evidence="8" key="1">
    <citation type="journal article" date="2019" name="Int. J. Syst. Evol. Microbiol.">
        <title>The Global Catalogue of Microorganisms (GCM) 10K type strain sequencing project: providing services to taxonomists for standard genome sequencing and annotation.</title>
        <authorList>
            <consortium name="The Broad Institute Genomics Platform"/>
            <consortium name="The Broad Institute Genome Sequencing Center for Infectious Disease"/>
            <person name="Wu L."/>
            <person name="Ma J."/>
        </authorList>
    </citation>
    <scope>NUCLEOTIDE SEQUENCE [LARGE SCALE GENOMIC DNA]</scope>
    <source>
        <strain evidence="8">TISTR 2466</strain>
    </source>
</reference>
<evidence type="ECO:0000313" key="8">
    <source>
        <dbReference type="Proteomes" id="UP001597399"/>
    </source>
</evidence>
<dbReference type="Proteomes" id="UP001597399">
    <property type="component" value="Unassembled WGS sequence"/>
</dbReference>
<evidence type="ECO:0000256" key="2">
    <source>
        <dbReference type="ARBA" id="ARBA00022801"/>
    </source>
</evidence>
<dbReference type="RefSeq" id="WP_253064836.1">
    <property type="nucleotide sequence ID" value="NZ_JAMXWM010000032.1"/>
</dbReference>
<dbReference type="InterPro" id="IPR036627">
    <property type="entry name" value="CobW-likC_sf"/>
</dbReference>
<accession>A0ABW5S5C7</accession>
<evidence type="ECO:0000256" key="5">
    <source>
        <dbReference type="ARBA" id="ARBA00049117"/>
    </source>
</evidence>
<evidence type="ECO:0000313" key="7">
    <source>
        <dbReference type="EMBL" id="MFD2693725.1"/>
    </source>
</evidence>
<dbReference type="InterPro" id="IPR027417">
    <property type="entry name" value="P-loop_NTPase"/>
</dbReference>
<dbReference type="EMBL" id="JBHUMQ010000019">
    <property type="protein sequence ID" value="MFD2693725.1"/>
    <property type="molecule type" value="Genomic_DNA"/>
</dbReference>
<dbReference type="SMART" id="SM00833">
    <property type="entry name" value="CobW_C"/>
    <property type="match status" value="1"/>
</dbReference>
<dbReference type="InterPro" id="IPR051927">
    <property type="entry name" value="Zn_Chap_cDPG_Synth"/>
</dbReference>